<keyword evidence="4" id="KW-1003">Cell membrane</keyword>
<feature type="transmembrane region" description="Helical" evidence="8">
    <location>
        <begin position="103"/>
        <end position="123"/>
    </location>
</feature>
<dbReference type="Proteomes" id="UP000637695">
    <property type="component" value="Unassembled WGS sequence"/>
</dbReference>
<comment type="caution">
    <text evidence="9">The sequence shown here is derived from an EMBL/GenBank/DDBJ whole genome shotgun (WGS) entry which is preliminary data.</text>
</comment>
<evidence type="ECO:0000256" key="4">
    <source>
        <dbReference type="ARBA" id="ARBA00022475"/>
    </source>
</evidence>
<gene>
    <name evidence="9" type="ORF">GCM10010885_11130</name>
</gene>
<feature type="transmembrane region" description="Helical" evidence="8">
    <location>
        <begin position="161"/>
        <end position="183"/>
    </location>
</feature>
<dbReference type="CDD" id="cd06550">
    <property type="entry name" value="TM_ABC_iron-siderophores_like"/>
    <property type="match status" value="1"/>
</dbReference>
<dbReference type="InterPro" id="IPR037294">
    <property type="entry name" value="ABC_BtuC-like"/>
</dbReference>
<evidence type="ECO:0000256" key="1">
    <source>
        <dbReference type="ARBA" id="ARBA00004651"/>
    </source>
</evidence>
<dbReference type="AlphaFoldDB" id="A0A917NIM0"/>
<protein>
    <submittedName>
        <fullName evidence="9">ABC transporter permease</fullName>
    </submittedName>
</protein>
<evidence type="ECO:0000256" key="6">
    <source>
        <dbReference type="ARBA" id="ARBA00022989"/>
    </source>
</evidence>
<dbReference type="RefSeq" id="WP_229776464.1">
    <property type="nucleotide sequence ID" value="NZ_BMOY01000013.1"/>
</dbReference>
<accession>A0A917NIM0</accession>
<evidence type="ECO:0000256" key="7">
    <source>
        <dbReference type="ARBA" id="ARBA00023136"/>
    </source>
</evidence>
<evidence type="ECO:0000256" key="2">
    <source>
        <dbReference type="ARBA" id="ARBA00007935"/>
    </source>
</evidence>
<evidence type="ECO:0000313" key="10">
    <source>
        <dbReference type="Proteomes" id="UP000637695"/>
    </source>
</evidence>
<name>A0A917NIM0_9BACL</name>
<evidence type="ECO:0000256" key="3">
    <source>
        <dbReference type="ARBA" id="ARBA00022448"/>
    </source>
</evidence>
<organism evidence="9 10">
    <name type="scientific">Alicyclobacillus cellulosilyticus</name>
    <dbReference type="NCBI Taxonomy" id="1003997"/>
    <lineage>
        <taxon>Bacteria</taxon>
        <taxon>Bacillati</taxon>
        <taxon>Bacillota</taxon>
        <taxon>Bacilli</taxon>
        <taxon>Bacillales</taxon>
        <taxon>Alicyclobacillaceae</taxon>
        <taxon>Alicyclobacillus</taxon>
    </lineage>
</organism>
<feature type="transmembrane region" description="Helical" evidence="8">
    <location>
        <begin position="129"/>
        <end position="149"/>
    </location>
</feature>
<dbReference type="GO" id="GO:0005886">
    <property type="term" value="C:plasma membrane"/>
    <property type="evidence" value="ECO:0007669"/>
    <property type="project" value="UniProtKB-SubCell"/>
</dbReference>
<evidence type="ECO:0000313" key="9">
    <source>
        <dbReference type="EMBL" id="GGJ03614.1"/>
    </source>
</evidence>
<keyword evidence="3" id="KW-0813">Transport</keyword>
<dbReference type="InterPro" id="IPR000522">
    <property type="entry name" value="ABC_transptr_permease_BtuC"/>
</dbReference>
<evidence type="ECO:0000256" key="8">
    <source>
        <dbReference type="SAM" id="Phobius"/>
    </source>
</evidence>
<reference evidence="9" key="2">
    <citation type="submission" date="2020-09" db="EMBL/GenBank/DDBJ databases">
        <authorList>
            <person name="Sun Q."/>
            <person name="Ohkuma M."/>
        </authorList>
    </citation>
    <scope>NUCLEOTIDE SEQUENCE</scope>
    <source>
        <strain evidence="9">JCM 18487</strain>
    </source>
</reference>
<dbReference type="PANTHER" id="PTHR30472:SF25">
    <property type="entry name" value="ABC TRANSPORTER PERMEASE PROTEIN MJ0876-RELATED"/>
    <property type="match status" value="1"/>
</dbReference>
<comment type="subcellular location">
    <subcellularLocation>
        <location evidence="1">Cell membrane</location>
        <topology evidence="1">Multi-pass membrane protein</topology>
    </subcellularLocation>
</comment>
<feature type="transmembrane region" description="Helical" evidence="8">
    <location>
        <begin position="203"/>
        <end position="223"/>
    </location>
</feature>
<sequence>MLRRRNPVRTGHRRRPAAGLAMLALALVVAAVLEVSLGPVTIPFMQVLPKTVAYLRGDHSTAAVVMGAIRWPRLCVAVLVGAGLAATGAVLQAVFRNAMADPGVIGVSAGGSLGAVLVITAGGASVHAWAVPGGAFAAALTAMAVVYRLGTIGGRTAVHTLLLAGVAVGSLCSALVTLVLSLTPLETMQQILFWLMGGLDGSTWMSAAWLAVSVAAGMAIYMAHADALDVMSIGEEQAEGVGVPLQRVKRVLFVTAAVVVGVCVSISGVISFVGLIVPHLVRLWLGPRHRSLVPASALGGAVLVVAADIVARMALRPVELNIGVVTSCLGAPFFLYLLRRHAVSPWRSA</sequence>
<comment type="similarity">
    <text evidence="2">Belongs to the binding-protein-dependent transport system permease family. FecCD subfamily.</text>
</comment>
<feature type="transmembrane region" description="Helical" evidence="8">
    <location>
        <begin position="292"/>
        <end position="311"/>
    </location>
</feature>
<dbReference type="FunFam" id="1.10.3470.10:FF:000001">
    <property type="entry name" value="Vitamin B12 ABC transporter permease BtuC"/>
    <property type="match status" value="1"/>
</dbReference>
<proteinExistence type="inferred from homology"/>
<keyword evidence="6 8" id="KW-1133">Transmembrane helix</keyword>
<evidence type="ECO:0000256" key="5">
    <source>
        <dbReference type="ARBA" id="ARBA00022692"/>
    </source>
</evidence>
<feature type="transmembrane region" description="Helical" evidence="8">
    <location>
        <begin position="71"/>
        <end position="91"/>
    </location>
</feature>
<dbReference type="EMBL" id="BMOY01000013">
    <property type="protein sequence ID" value="GGJ03614.1"/>
    <property type="molecule type" value="Genomic_DNA"/>
</dbReference>
<feature type="transmembrane region" description="Helical" evidence="8">
    <location>
        <begin position="251"/>
        <end position="280"/>
    </location>
</feature>
<keyword evidence="10" id="KW-1185">Reference proteome</keyword>
<dbReference type="Pfam" id="PF01032">
    <property type="entry name" value="FecCD"/>
    <property type="match status" value="1"/>
</dbReference>
<feature type="transmembrane region" description="Helical" evidence="8">
    <location>
        <begin position="318"/>
        <end position="338"/>
    </location>
</feature>
<dbReference type="Gene3D" id="1.10.3470.10">
    <property type="entry name" value="ABC transporter involved in vitamin B12 uptake, BtuC"/>
    <property type="match status" value="1"/>
</dbReference>
<dbReference type="PANTHER" id="PTHR30472">
    <property type="entry name" value="FERRIC ENTEROBACTIN TRANSPORT SYSTEM PERMEASE PROTEIN"/>
    <property type="match status" value="1"/>
</dbReference>
<reference evidence="9" key="1">
    <citation type="journal article" date="2014" name="Int. J. Syst. Evol. Microbiol.">
        <title>Complete genome sequence of Corynebacterium casei LMG S-19264T (=DSM 44701T), isolated from a smear-ripened cheese.</title>
        <authorList>
            <consortium name="US DOE Joint Genome Institute (JGI-PGF)"/>
            <person name="Walter F."/>
            <person name="Albersmeier A."/>
            <person name="Kalinowski J."/>
            <person name="Ruckert C."/>
        </authorList>
    </citation>
    <scope>NUCLEOTIDE SEQUENCE</scope>
    <source>
        <strain evidence="9">JCM 18487</strain>
    </source>
</reference>
<dbReference type="GO" id="GO:0022857">
    <property type="term" value="F:transmembrane transporter activity"/>
    <property type="evidence" value="ECO:0007669"/>
    <property type="project" value="InterPro"/>
</dbReference>
<dbReference type="SUPFAM" id="SSF81345">
    <property type="entry name" value="ABC transporter involved in vitamin B12 uptake, BtuC"/>
    <property type="match status" value="1"/>
</dbReference>
<keyword evidence="5 8" id="KW-0812">Transmembrane</keyword>
<keyword evidence="7 8" id="KW-0472">Membrane</keyword>